<dbReference type="AlphaFoldDB" id="A0A4Q7KBT5"/>
<name>A0A4Q7KBT5_9PSEU</name>
<sequence length="167" mass="17761">MATQLPVRIEFALPGGWQAVSPDESGAPHAAFVAVHLSSADGFTANITISGQIREPELTLARIADDSVAQLEESLESAKVRQRVEEGSLDAPGLSQVVDLVAEVNGQSRELVQCQAYLSMADVRDPDLRAVIELALTCTRGQLETVFADFQSLVASVRPTDDSAAAQ</sequence>
<dbReference type="OrthoDB" id="3686643at2"/>
<dbReference type="Gene3D" id="3.40.1000.10">
    <property type="entry name" value="Mog1/PsbP, alpha/beta/alpha sandwich"/>
    <property type="match status" value="1"/>
</dbReference>
<accession>A0A4Q7KBT5</accession>
<evidence type="ECO:0000313" key="2">
    <source>
        <dbReference type="Proteomes" id="UP000294257"/>
    </source>
</evidence>
<protein>
    <recommendedName>
        <fullName evidence="3">DUF1795 domain-containing protein</fullName>
    </recommendedName>
</protein>
<proteinExistence type="predicted"/>
<reference evidence="1 2" key="1">
    <citation type="submission" date="2019-02" db="EMBL/GenBank/DDBJ databases">
        <title>Genomic Encyclopedia of Type Strains, Phase IV (KMG-IV): sequencing the most valuable type-strain genomes for metagenomic binning, comparative biology and taxonomic classification.</title>
        <authorList>
            <person name="Goeker M."/>
        </authorList>
    </citation>
    <scope>NUCLEOTIDE SEQUENCE [LARGE SCALE GENOMIC DNA]</scope>
    <source>
        <strain evidence="1 2">DSM 101727</strain>
    </source>
</reference>
<dbReference type="Proteomes" id="UP000294257">
    <property type="component" value="Unassembled WGS sequence"/>
</dbReference>
<gene>
    <name evidence="1" type="ORF">EV193_1197</name>
</gene>
<comment type="caution">
    <text evidence="1">The sequence shown here is derived from an EMBL/GenBank/DDBJ whole genome shotgun (WGS) entry which is preliminary data.</text>
</comment>
<keyword evidence="2" id="KW-1185">Reference proteome</keyword>
<dbReference type="RefSeq" id="WP_130348742.1">
    <property type="nucleotide sequence ID" value="NZ_SGWQ01000019.1"/>
</dbReference>
<evidence type="ECO:0008006" key="3">
    <source>
        <dbReference type="Google" id="ProtNLM"/>
    </source>
</evidence>
<evidence type="ECO:0000313" key="1">
    <source>
        <dbReference type="EMBL" id="RZS29604.1"/>
    </source>
</evidence>
<organism evidence="1 2">
    <name type="scientific">Herbihabitans rhizosphaerae</name>
    <dbReference type="NCBI Taxonomy" id="1872711"/>
    <lineage>
        <taxon>Bacteria</taxon>
        <taxon>Bacillati</taxon>
        <taxon>Actinomycetota</taxon>
        <taxon>Actinomycetes</taxon>
        <taxon>Pseudonocardiales</taxon>
        <taxon>Pseudonocardiaceae</taxon>
        <taxon>Herbihabitans</taxon>
    </lineage>
</organism>
<dbReference type="EMBL" id="SGWQ01000019">
    <property type="protein sequence ID" value="RZS29604.1"/>
    <property type="molecule type" value="Genomic_DNA"/>
</dbReference>